<dbReference type="InterPro" id="IPR001185">
    <property type="entry name" value="MS_channel"/>
</dbReference>
<keyword evidence="8 10" id="KW-0472">Membrane</keyword>
<dbReference type="PROSITE" id="PS01327">
    <property type="entry name" value="MSCL"/>
    <property type="match status" value="1"/>
</dbReference>
<evidence type="ECO:0000256" key="6">
    <source>
        <dbReference type="ARBA" id="ARBA00022989"/>
    </source>
</evidence>
<keyword evidence="7 10" id="KW-0406">Ion transport</keyword>
<evidence type="ECO:0000256" key="7">
    <source>
        <dbReference type="ARBA" id="ARBA00023065"/>
    </source>
</evidence>
<accession>A0ABV6D6Q2</accession>
<organism evidence="11 12">
    <name type="scientific">Chelativorans intermedius</name>
    <dbReference type="NCBI Taxonomy" id="515947"/>
    <lineage>
        <taxon>Bacteria</taxon>
        <taxon>Pseudomonadati</taxon>
        <taxon>Pseudomonadota</taxon>
        <taxon>Alphaproteobacteria</taxon>
        <taxon>Hyphomicrobiales</taxon>
        <taxon>Phyllobacteriaceae</taxon>
        <taxon>Chelativorans</taxon>
    </lineage>
</organism>
<keyword evidence="3 10" id="KW-0813">Transport</keyword>
<protein>
    <recommendedName>
        <fullName evidence="10">Large-conductance mechanosensitive channel</fullName>
    </recommendedName>
</protein>
<gene>
    <name evidence="10 11" type="primary">mscL</name>
    <name evidence="11" type="ORF">ACFFJ2_07760</name>
</gene>
<reference evidence="11 12" key="1">
    <citation type="submission" date="2024-09" db="EMBL/GenBank/DDBJ databases">
        <authorList>
            <person name="Sun Q."/>
            <person name="Mori K."/>
        </authorList>
    </citation>
    <scope>NUCLEOTIDE SEQUENCE [LARGE SCALE GENOMIC DNA]</scope>
    <source>
        <strain evidence="11 12">CCM 8543</strain>
    </source>
</reference>
<keyword evidence="4 10" id="KW-1003">Cell membrane</keyword>
<dbReference type="Proteomes" id="UP001589755">
    <property type="component" value="Unassembled WGS sequence"/>
</dbReference>
<keyword evidence="10" id="KW-0997">Cell inner membrane</keyword>
<dbReference type="NCBIfam" id="NF010557">
    <property type="entry name" value="PRK13952.1"/>
    <property type="match status" value="1"/>
</dbReference>
<keyword evidence="9 10" id="KW-0407">Ion channel</keyword>
<evidence type="ECO:0000256" key="10">
    <source>
        <dbReference type="HAMAP-Rule" id="MF_00115"/>
    </source>
</evidence>
<comment type="subcellular location">
    <subcellularLocation>
        <location evidence="10">Cell inner membrane</location>
        <topology evidence="10">Multi-pass membrane protein</topology>
    </subcellularLocation>
    <subcellularLocation>
        <location evidence="1">Cell membrane</location>
        <topology evidence="1">Multi-pass membrane protein</topology>
    </subcellularLocation>
</comment>
<dbReference type="SUPFAM" id="SSF81330">
    <property type="entry name" value="Gated mechanosensitive channel"/>
    <property type="match status" value="1"/>
</dbReference>
<dbReference type="EMBL" id="JBHLXD010000010">
    <property type="protein sequence ID" value="MFC0208291.1"/>
    <property type="molecule type" value="Genomic_DNA"/>
</dbReference>
<comment type="caution">
    <text evidence="11">The sequence shown here is derived from an EMBL/GenBank/DDBJ whole genome shotgun (WGS) entry which is preliminary data.</text>
</comment>
<evidence type="ECO:0000256" key="5">
    <source>
        <dbReference type="ARBA" id="ARBA00022692"/>
    </source>
</evidence>
<dbReference type="InterPro" id="IPR036019">
    <property type="entry name" value="MscL_channel"/>
</dbReference>
<name>A0ABV6D6Q2_9HYPH</name>
<comment type="similarity">
    <text evidence="2 10">Belongs to the MscL family.</text>
</comment>
<dbReference type="PANTHER" id="PTHR30266">
    <property type="entry name" value="MECHANOSENSITIVE CHANNEL MSCL"/>
    <property type="match status" value="1"/>
</dbReference>
<evidence type="ECO:0000256" key="3">
    <source>
        <dbReference type="ARBA" id="ARBA00022448"/>
    </source>
</evidence>
<evidence type="ECO:0000313" key="11">
    <source>
        <dbReference type="EMBL" id="MFC0208291.1"/>
    </source>
</evidence>
<dbReference type="NCBIfam" id="NF001843">
    <property type="entry name" value="PRK00567.1-4"/>
    <property type="match status" value="1"/>
</dbReference>
<dbReference type="NCBIfam" id="TIGR00220">
    <property type="entry name" value="mscL"/>
    <property type="match status" value="1"/>
</dbReference>
<evidence type="ECO:0000256" key="1">
    <source>
        <dbReference type="ARBA" id="ARBA00004651"/>
    </source>
</evidence>
<dbReference type="Pfam" id="PF01741">
    <property type="entry name" value="MscL"/>
    <property type="match status" value="1"/>
</dbReference>
<keyword evidence="12" id="KW-1185">Reference proteome</keyword>
<dbReference type="PANTHER" id="PTHR30266:SF2">
    <property type="entry name" value="LARGE-CONDUCTANCE MECHANOSENSITIVE CHANNEL"/>
    <property type="match status" value="1"/>
</dbReference>
<feature type="transmembrane region" description="Helical" evidence="10">
    <location>
        <begin position="77"/>
        <end position="101"/>
    </location>
</feature>
<dbReference type="RefSeq" id="WP_261519885.1">
    <property type="nucleotide sequence ID" value="NZ_JAODNW010000007.1"/>
</dbReference>
<evidence type="ECO:0000256" key="4">
    <source>
        <dbReference type="ARBA" id="ARBA00022475"/>
    </source>
</evidence>
<dbReference type="PRINTS" id="PR01264">
    <property type="entry name" value="MECHCHANNEL"/>
</dbReference>
<feature type="transmembrane region" description="Helical" evidence="10">
    <location>
        <begin position="12"/>
        <end position="31"/>
    </location>
</feature>
<sequence>MLNEFKEFIARGNVMDLAVGVIIGGAFSLIVKSLTDDILMPLVGAIFGGFDFSNYFLPLASGVTATTLEAAREQGAVLAYGNFITVVINFLILAWIVFLMVKAVNTLRRKQAEQPAAPAAPPQDVQLLTEIRDLLARK</sequence>
<dbReference type="InterPro" id="IPR019823">
    <property type="entry name" value="Mechanosensitive_channel_CS"/>
</dbReference>
<evidence type="ECO:0000313" key="12">
    <source>
        <dbReference type="Proteomes" id="UP001589755"/>
    </source>
</evidence>
<dbReference type="Gene3D" id="1.10.1200.120">
    <property type="entry name" value="Large-conductance mechanosensitive channel, MscL, domain 1"/>
    <property type="match status" value="1"/>
</dbReference>
<proteinExistence type="inferred from homology"/>
<evidence type="ECO:0000256" key="2">
    <source>
        <dbReference type="ARBA" id="ARBA00007254"/>
    </source>
</evidence>
<comment type="function">
    <text evidence="10">Channel that opens in response to stretch forces in the membrane lipid bilayer. May participate in the regulation of osmotic pressure changes within the cell.</text>
</comment>
<comment type="subunit">
    <text evidence="10">Homopentamer.</text>
</comment>
<evidence type="ECO:0000256" key="8">
    <source>
        <dbReference type="ARBA" id="ARBA00023136"/>
    </source>
</evidence>
<feature type="transmembrane region" description="Helical" evidence="10">
    <location>
        <begin position="38"/>
        <end position="57"/>
    </location>
</feature>
<dbReference type="InterPro" id="IPR037673">
    <property type="entry name" value="MSC/AndL"/>
</dbReference>
<keyword evidence="6 10" id="KW-1133">Transmembrane helix</keyword>
<dbReference type="HAMAP" id="MF_00115">
    <property type="entry name" value="MscL"/>
    <property type="match status" value="1"/>
</dbReference>
<evidence type="ECO:0000256" key="9">
    <source>
        <dbReference type="ARBA" id="ARBA00023303"/>
    </source>
</evidence>
<keyword evidence="5 10" id="KW-0812">Transmembrane</keyword>